<dbReference type="HOGENOM" id="CLU_3014665_0_0_1"/>
<organism evidence="2">
    <name type="scientific">Melampsora larici-populina (strain 98AG31 / pathotype 3-4-7)</name>
    <name type="common">Poplar leaf rust fungus</name>
    <dbReference type="NCBI Taxonomy" id="747676"/>
    <lineage>
        <taxon>Eukaryota</taxon>
        <taxon>Fungi</taxon>
        <taxon>Dikarya</taxon>
        <taxon>Basidiomycota</taxon>
        <taxon>Pucciniomycotina</taxon>
        <taxon>Pucciniomycetes</taxon>
        <taxon>Pucciniales</taxon>
        <taxon>Melampsoraceae</taxon>
        <taxon>Melampsora</taxon>
    </lineage>
</organism>
<dbReference type="RefSeq" id="XP_007403735.1">
    <property type="nucleotide sequence ID" value="XM_007403673.1"/>
</dbReference>
<name>F4R4E6_MELLP</name>
<dbReference type="InParanoid" id="F4R4E6"/>
<keyword evidence="2" id="KW-1185">Reference proteome</keyword>
<dbReference type="EMBL" id="GL883090">
    <property type="protein sequence ID" value="EGG12797.1"/>
    <property type="molecule type" value="Genomic_DNA"/>
</dbReference>
<gene>
    <name evidence="1" type="ORF">MELLADRAFT_54516</name>
</gene>
<evidence type="ECO:0000313" key="2">
    <source>
        <dbReference type="Proteomes" id="UP000001072"/>
    </source>
</evidence>
<sequence>MALSMNINPNRLSKSKQSFYKKTAKIESYQDQRLESKLKENEVLILRFKVKTISRS</sequence>
<protein>
    <submittedName>
        <fullName evidence="1">Uncharacterized protein</fullName>
    </submittedName>
</protein>
<dbReference type="KEGG" id="mlr:MELLADRAFT_54516"/>
<reference evidence="2" key="1">
    <citation type="journal article" date="2011" name="Proc. Natl. Acad. Sci. U.S.A.">
        <title>Obligate biotrophy features unraveled by the genomic analysis of rust fungi.</title>
        <authorList>
            <person name="Duplessis S."/>
            <person name="Cuomo C.A."/>
            <person name="Lin Y.-C."/>
            <person name="Aerts A."/>
            <person name="Tisserant E."/>
            <person name="Veneault-Fourrey C."/>
            <person name="Joly D.L."/>
            <person name="Hacquard S."/>
            <person name="Amselem J."/>
            <person name="Cantarel B.L."/>
            <person name="Chiu R."/>
            <person name="Coutinho P.M."/>
            <person name="Feau N."/>
            <person name="Field M."/>
            <person name="Frey P."/>
            <person name="Gelhaye E."/>
            <person name="Goldberg J."/>
            <person name="Grabherr M.G."/>
            <person name="Kodira C.D."/>
            <person name="Kohler A."/>
            <person name="Kuees U."/>
            <person name="Lindquist E.A."/>
            <person name="Lucas S.M."/>
            <person name="Mago R."/>
            <person name="Mauceli E."/>
            <person name="Morin E."/>
            <person name="Murat C."/>
            <person name="Pangilinan J.L."/>
            <person name="Park R."/>
            <person name="Pearson M."/>
            <person name="Quesneville H."/>
            <person name="Rouhier N."/>
            <person name="Sakthikumar S."/>
            <person name="Salamov A.A."/>
            <person name="Schmutz J."/>
            <person name="Selles B."/>
            <person name="Shapiro H."/>
            <person name="Tanguay P."/>
            <person name="Tuskan G.A."/>
            <person name="Henrissat B."/>
            <person name="Van de Peer Y."/>
            <person name="Rouze P."/>
            <person name="Ellis J.G."/>
            <person name="Dodds P.N."/>
            <person name="Schein J.E."/>
            <person name="Zhong S."/>
            <person name="Hamelin R.C."/>
            <person name="Grigoriev I.V."/>
            <person name="Szabo L.J."/>
            <person name="Martin F."/>
        </authorList>
    </citation>
    <scope>NUCLEOTIDE SEQUENCE [LARGE SCALE GENOMIC DNA]</scope>
    <source>
        <strain evidence="2">98AG31 / pathotype 3-4-7</strain>
    </source>
</reference>
<dbReference type="VEuPathDB" id="FungiDB:MELLADRAFT_54516"/>
<accession>F4R4E6</accession>
<dbReference type="GeneID" id="18928916"/>
<dbReference type="AlphaFoldDB" id="F4R4E6"/>
<proteinExistence type="predicted"/>
<dbReference type="Proteomes" id="UP000001072">
    <property type="component" value="Unassembled WGS sequence"/>
</dbReference>
<evidence type="ECO:0000313" key="1">
    <source>
        <dbReference type="EMBL" id="EGG12797.1"/>
    </source>
</evidence>